<sequence>RFKMSATVFEKVSNFSQFRRLLRVYRTNTNFISKYSSFLSPQDSSLKRKDAQEPDDEFRTYEIPGAKPQERMKRRQRKRAEVPPDRSLRMQVDQDWTKAWPTNSTFKQSVVPFPVRQGFVEKTDENEGVVPGKYGNAELMKIPNFLHLSPAHVKKHCAAIKKFCTEWPEGLETDESCDKHFPITVTTSDYCKSGPSERDFRARVAKIKFKLSSLELDYHARDKFIRLVGDRYDKQSGMVTIESDRCPLKQQNYDYCMYLLTALYYESWKIEPWELEKSEVDMEQYFWDISQSRQSAVNLVCTIKEITTKQMETSTSTDGAVVPSTPGYLATLSHDAEEEAIVKLGPIQNYKHAVNSLHNEGESQLTVEQYKESVRQLLNLKAS</sequence>
<feature type="domain" description="Small ribosomal subunit protein mS35 mitochondrial conserved" evidence="2">
    <location>
        <begin position="203"/>
        <end position="268"/>
    </location>
</feature>
<evidence type="ECO:0000256" key="1">
    <source>
        <dbReference type="SAM" id="MobiDB-lite"/>
    </source>
</evidence>
<keyword evidence="4" id="KW-1185">Reference proteome</keyword>
<dbReference type="InterPro" id="IPR039848">
    <property type="entry name" value="Ribosomal_mS35_mt"/>
</dbReference>
<accession>A0A8J1XJ30</accession>
<proteinExistence type="predicted"/>
<reference evidence="3" key="1">
    <citation type="submission" date="2022-03" db="EMBL/GenBank/DDBJ databases">
        <authorList>
            <person name="Martin C."/>
        </authorList>
    </citation>
    <scope>NUCLEOTIDE SEQUENCE</scope>
</reference>
<feature type="non-terminal residue" evidence="3">
    <location>
        <position position="383"/>
    </location>
</feature>
<evidence type="ECO:0000313" key="3">
    <source>
        <dbReference type="EMBL" id="CAH1799231.1"/>
    </source>
</evidence>
<evidence type="ECO:0000313" key="4">
    <source>
        <dbReference type="Proteomes" id="UP000749559"/>
    </source>
</evidence>
<evidence type="ECO:0000259" key="2">
    <source>
        <dbReference type="Pfam" id="PF10213"/>
    </source>
</evidence>
<dbReference type="EMBL" id="CAIIXF020000011">
    <property type="protein sequence ID" value="CAH1799231.1"/>
    <property type="molecule type" value="Genomic_DNA"/>
</dbReference>
<organism evidence="3 4">
    <name type="scientific">Owenia fusiformis</name>
    <name type="common">Polychaete worm</name>
    <dbReference type="NCBI Taxonomy" id="6347"/>
    <lineage>
        <taxon>Eukaryota</taxon>
        <taxon>Metazoa</taxon>
        <taxon>Spiralia</taxon>
        <taxon>Lophotrochozoa</taxon>
        <taxon>Annelida</taxon>
        <taxon>Polychaeta</taxon>
        <taxon>Sedentaria</taxon>
        <taxon>Canalipalpata</taxon>
        <taxon>Sabellida</taxon>
        <taxon>Oweniida</taxon>
        <taxon>Oweniidae</taxon>
        <taxon>Owenia</taxon>
    </lineage>
</organism>
<dbReference type="PANTHER" id="PTHR13490:SF0">
    <property type="entry name" value="SMALL RIBOSOMAL SUBUNIT PROTEIN MS35"/>
    <property type="match status" value="1"/>
</dbReference>
<dbReference type="GO" id="GO:0005763">
    <property type="term" value="C:mitochondrial small ribosomal subunit"/>
    <property type="evidence" value="ECO:0007669"/>
    <property type="project" value="TreeGrafter"/>
</dbReference>
<name>A0A8J1XJ30_OWEFU</name>
<dbReference type="Pfam" id="PF10213">
    <property type="entry name" value="MRP-S28"/>
    <property type="match status" value="1"/>
</dbReference>
<dbReference type="PANTHER" id="PTHR13490">
    <property type="entry name" value="MITOCHONDRIAL 28S RIBOSOMAL PROTEIN S28"/>
    <property type="match status" value="1"/>
</dbReference>
<dbReference type="AlphaFoldDB" id="A0A8J1XJ30"/>
<comment type="caution">
    <text evidence="3">The sequence shown here is derived from an EMBL/GenBank/DDBJ whole genome shotgun (WGS) entry which is preliminary data.</text>
</comment>
<feature type="region of interest" description="Disordered" evidence="1">
    <location>
        <begin position="69"/>
        <end position="88"/>
    </location>
</feature>
<dbReference type="GO" id="GO:0003735">
    <property type="term" value="F:structural constituent of ribosome"/>
    <property type="evidence" value="ECO:0007669"/>
    <property type="project" value="InterPro"/>
</dbReference>
<feature type="compositionally biased region" description="Basic and acidic residues" evidence="1">
    <location>
        <begin position="79"/>
        <end position="88"/>
    </location>
</feature>
<gene>
    <name evidence="3" type="ORF">OFUS_LOCUS23269</name>
</gene>
<dbReference type="OrthoDB" id="283424at2759"/>
<dbReference type="Proteomes" id="UP000749559">
    <property type="component" value="Unassembled WGS sequence"/>
</dbReference>
<protein>
    <recommendedName>
        <fullName evidence="2">Small ribosomal subunit protein mS35 mitochondrial conserved domain-containing protein</fullName>
    </recommendedName>
</protein>
<dbReference type="GO" id="GO:0032543">
    <property type="term" value="P:mitochondrial translation"/>
    <property type="evidence" value="ECO:0007669"/>
    <property type="project" value="InterPro"/>
</dbReference>
<dbReference type="InterPro" id="IPR019349">
    <property type="entry name" value="Ribosomal_mS35_mit"/>
</dbReference>